<dbReference type="PROSITE" id="PS50225">
    <property type="entry name" value="SOCS"/>
    <property type="match status" value="1"/>
</dbReference>
<dbReference type="UniPathway" id="UPA00143"/>
<accession>A0A8B9NJ57</accession>
<evidence type="ECO:0000259" key="9">
    <source>
        <dbReference type="PROSITE" id="PS50225"/>
    </source>
</evidence>
<dbReference type="InterPro" id="IPR000980">
    <property type="entry name" value="SH2"/>
</dbReference>
<dbReference type="GO" id="GO:0032436">
    <property type="term" value="P:positive regulation of proteasomal ubiquitin-dependent protein catabolic process"/>
    <property type="evidence" value="ECO:0007669"/>
    <property type="project" value="InterPro"/>
</dbReference>
<evidence type="ECO:0000313" key="10">
    <source>
        <dbReference type="Ensembl" id="ENSANIP00000019746.1"/>
    </source>
</evidence>
<evidence type="ECO:0000256" key="3">
    <source>
        <dbReference type="ARBA" id="ARBA00022700"/>
    </source>
</evidence>
<dbReference type="GO" id="GO:0009968">
    <property type="term" value="P:negative regulation of signal transduction"/>
    <property type="evidence" value="ECO:0007669"/>
    <property type="project" value="UniProtKB-KW"/>
</dbReference>
<dbReference type="Pfam" id="PF07525">
    <property type="entry name" value="SOCS_box"/>
    <property type="match status" value="1"/>
</dbReference>
<reference evidence="10" key="1">
    <citation type="submission" date="2025-08" db="UniProtKB">
        <authorList>
            <consortium name="Ensembl"/>
        </authorList>
    </citation>
    <scope>IDENTIFICATION</scope>
</reference>
<dbReference type="AlphaFoldDB" id="A0A8B9NJ57"/>
<dbReference type="InterPro" id="IPR037342">
    <property type="entry name" value="SOCS4_SOCS"/>
</dbReference>
<keyword evidence="5 6" id="KW-0727">SH2 domain</keyword>
<dbReference type="InterPro" id="IPR022252">
    <property type="entry name" value="SOCS4/SOCS5_dom"/>
</dbReference>
<reference evidence="10" key="2">
    <citation type="submission" date="2025-09" db="UniProtKB">
        <authorList>
            <consortium name="Ensembl"/>
        </authorList>
    </citation>
    <scope>IDENTIFICATION</scope>
</reference>
<dbReference type="GO" id="GO:0046935">
    <property type="term" value="F:1-phosphatidylinositol-3-kinase regulator activity"/>
    <property type="evidence" value="ECO:0007669"/>
    <property type="project" value="TreeGrafter"/>
</dbReference>
<evidence type="ECO:0000256" key="7">
    <source>
        <dbReference type="SAM" id="MobiDB-lite"/>
    </source>
</evidence>
<feature type="compositionally biased region" description="Pro residues" evidence="7">
    <location>
        <begin position="1"/>
        <end position="10"/>
    </location>
</feature>
<comment type="pathway">
    <text evidence="1">Protein modification; protein ubiquitination.</text>
</comment>
<feature type="compositionally biased region" description="Pro residues" evidence="7">
    <location>
        <begin position="160"/>
        <end position="173"/>
    </location>
</feature>
<feature type="compositionally biased region" description="Basic and acidic residues" evidence="7">
    <location>
        <begin position="66"/>
        <end position="76"/>
    </location>
</feature>
<keyword evidence="2" id="KW-0341">Growth regulation</keyword>
<feature type="compositionally biased region" description="Low complexity" evidence="7">
    <location>
        <begin position="189"/>
        <end position="198"/>
    </location>
</feature>
<evidence type="ECO:0000313" key="11">
    <source>
        <dbReference type="Proteomes" id="UP000694541"/>
    </source>
</evidence>
<keyword evidence="3" id="KW-0734">Signal transduction inhibitor</keyword>
<protein>
    <submittedName>
        <fullName evidence="10">Suppressor of cytokine signaling 4</fullName>
    </submittedName>
</protein>
<dbReference type="SMART" id="SM00969">
    <property type="entry name" value="SOCS_box"/>
    <property type="match status" value="1"/>
</dbReference>
<dbReference type="GO" id="GO:0046854">
    <property type="term" value="P:phosphatidylinositol phosphate biosynthetic process"/>
    <property type="evidence" value="ECO:0007669"/>
    <property type="project" value="TreeGrafter"/>
</dbReference>
<dbReference type="Gene3D" id="3.30.505.10">
    <property type="entry name" value="SH2 domain"/>
    <property type="match status" value="1"/>
</dbReference>
<feature type="compositionally biased region" description="Polar residues" evidence="7">
    <location>
        <begin position="535"/>
        <end position="548"/>
    </location>
</feature>
<dbReference type="InterPro" id="IPR001496">
    <property type="entry name" value="SOCS_box"/>
</dbReference>
<evidence type="ECO:0000256" key="1">
    <source>
        <dbReference type="ARBA" id="ARBA00004906"/>
    </source>
</evidence>
<feature type="region of interest" description="Disordered" evidence="7">
    <location>
        <begin position="355"/>
        <end position="374"/>
    </location>
</feature>
<name>A0A8B9NJ57_9AVES</name>
<dbReference type="SMART" id="SM00252">
    <property type="entry name" value="SH2"/>
    <property type="match status" value="1"/>
</dbReference>
<evidence type="ECO:0000259" key="8">
    <source>
        <dbReference type="PROSITE" id="PS50001"/>
    </source>
</evidence>
<dbReference type="GO" id="GO:0035556">
    <property type="term" value="P:intracellular signal transduction"/>
    <property type="evidence" value="ECO:0007669"/>
    <property type="project" value="InterPro"/>
</dbReference>
<dbReference type="PROSITE" id="PS50001">
    <property type="entry name" value="SH2"/>
    <property type="match status" value="1"/>
</dbReference>
<dbReference type="CDD" id="cd03738">
    <property type="entry name" value="SOCS_SOCS4"/>
    <property type="match status" value="1"/>
</dbReference>
<dbReference type="GO" id="GO:0016567">
    <property type="term" value="P:protein ubiquitination"/>
    <property type="evidence" value="ECO:0007669"/>
    <property type="project" value="UniProtKB-UniPathway"/>
</dbReference>
<dbReference type="FunFam" id="3.30.505.10:FF:000028">
    <property type="entry name" value="Suppressor of cytokine signaling 5"/>
    <property type="match status" value="1"/>
</dbReference>
<feature type="compositionally biased region" description="Basic residues" evidence="7">
    <location>
        <begin position="199"/>
        <end position="223"/>
    </location>
</feature>
<keyword evidence="4" id="KW-0833">Ubl conjugation pathway</keyword>
<feature type="domain" description="SH2" evidence="8">
    <location>
        <begin position="629"/>
        <end position="724"/>
    </location>
</feature>
<dbReference type="CDD" id="cd10385">
    <property type="entry name" value="SH2_SOCS4"/>
    <property type="match status" value="1"/>
</dbReference>
<sequence length="783" mass="86307">MASPLPPVPLPGRNKINFRRKKASSRASDGRARSELLGHPTRRAGDEGLSHQPSPARPKRITARQMSKEPGRGSEPRKKRRGEKSGYRWPEGCGLPGACPSGTSAPGPGRAEPGQAARRALDGSPPSPAPNPVRGRGSPRAGQGTRTAPPGRGGGRGPHHLPPFLPSFPPPASSLPALGPAAQARPEGRACPVRARGGAARRRGRGWGRSRPARRERGWRRRRRQEEAQPGSPHSDSVPAAEGGPSASSSAAAALLPPTPSPGAAGRPSSSSSFSCRHPRASPAAGQGPPCPAGGRDFGRQKRFPRGGQLPPDDHISRKCLKESSLCRKTLQERQCGFWQLVKLTVKMAENKDSNIKNADVRPKSSRSRSADRKDGYVWSGKKLSWSKKSEHCSDAETASAAGRSGTNLRSQERKYSCSSIELDLDHSCGHRFLGRSLKQKLQDAVGQCFPIKNCSSRHTSGLPSKRKIHISELMLDKCPFPPRSELAFRWHLIKRHTAPISPKAEDWIIADLSQHEEREDQLRDDEIANGGADSASQSCDFTDSGSSRGDLRSELVTGKVVRSSKDESDMDSDDEVITLCTSSRKRNKPKWETDDELLRMETPPKYHTQIDYVHCLVPDLLQINNNPCYWGVMDKYAAEALLEGKPEGTFLLRDSAQEDYLFSVSFRRYSRSLHARIEQWNHNFSFDAHDPCVFHSPDITGLLEHYKDPSSCMFFEPLLSTPLNRTFPFSLQHICRTVICNCTTYDGIDALPIPPSVKLYLKEYHYKSKVRVLRIDVPEQQS</sequence>
<dbReference type="SUPFAM" id="SSF158235">
    <property type="entry name" value="SOCS box-like"/>
    <property type="match status" value="1"/>
</dbReference>
<proteinExistence type="predicted"/>
<dbReference type="Pfam" id="PF12610">
    <property type="entry name" value="SOCS"/>
    <property type="match status" value="1"/>
</dbReference>
<dbReference type="Pfam" id="PF00017">
    <property type="entry name" value="SH2"/>
    <property type="match status" value="1"/>
</dbReference>
<dbReference type="SMART" id="SM00253">
    <property type="entry name" value="SOCS"/>
    <property type="match status" value="1"/>
</dbReference>
<dbReference type="InterPro" id="IPR036860">
    <property type="entry name" value="SH2_dom_sf"/>
</dbReference>
<dbReference type="InterPro" id="IPR036036">
    <property type="entry name" value="SOCS_box-like_dom_sf"/>
</dbReference>
<dbReference type="PANTHER" id="PTHR10155:SF21">
    <property type="entry name" value="SUPPRESSOR OF CYTOKINE SIGNALING 4"/>
    <property type="match status" value="1"/>
</dbReference>
<feature type="domain" description="SOCS box" evidence="9">
    <location>
        <begin position="719"/>
        <end position="768"/>
    </location>
</feature>
<dbReference type="PANTHER" id="PTHR10155">
    <property type="entry name" value="PHOSPHATIDYLINOSITOL 3-KINASE REGULATORY SUBUNIT"/>
    <property type="match status" value="1"/>
</dbReference>
<feature type="compositionally biased region" description="Low complexity" evidence="7">
    <location>
        <begin position="237"/>
        <end position="288"/>
    </location>
</feature>
<evidence type="ECO:0000256" key="2">
    <source>
        <dbReference type="ARBA" id="ARBA00022604"/>
    </source>
</evidence>
<evidence type="ECO:0000256" key="4">
    <source>
        <dbReference type="ARBA" id="ARBA00022786"/>
    </source>
</evidence>
<dbReference type="Ensembl" id="ENSANIT00000020411.1">
    <property type="protein sequence ID" value="ENSANIP00000019746.1"/>
    <property type="gene ID" value="ENSANIG00000013483.1"/>
</dbReference>
<evidence type="ECO:0000256" key="5">
    <source>
        <dbReference type="ARBA" id="ARBA00022999"/>
    </source>
</evidence>
<organism evidence="10 11">
    <name type="scientific">Accipiter nisus</name>
    <name type="common">Eurasian sparrowhawk</name>
    <dbReference type="NCBI Taxonomy" id="211598"/>
    <lineage>
        <taxon>Eukaryota</taxon>
        <taxon>Metazoa</taxon>
        <taxon>Chordata</taxon>
        <taxon>Craniata</taxon>
        <taxon>Vertebrata</taxon>
        <taxon>Euteleostomi</taxon>
        <taxon>Archelosauria</taxon>
        <taxon>Archosauria</taxon>
        <taxon>Dinosauria</taxon>
        <taxon>Saurischia</taxon>
        <taxon>Theropoda</taxon>
        <taxon>Coelurosauria</taxon>
        <taxon>Aves</taxon>
        <taxon>Neognathae</taxon>
        <taxon>Neoaves</taxon>
        <taxon>Telluraves</taxon>
        <taxon>Accipitrimorphae</taxon>
        <taxon>Accipitriformes</taxon>
        <taxon>Accipitridae</taxon>
        <taxon>Accipitrinae</taxon>
        <taxon>Accipiter</taxon>
    </lineage>
</organism>
<dbReference type="SUPFAM" id="SSF55550">
    <property type="entry name" value="SH2 domain"/>
    <property type="match status" value="1"/>
</dbReference>
<keyword evidence="11" id="KW-1185">Reference proteome</keyword>
<dbReference type="Proteomes" id="UP000694541">
    <property type="component" value="Unplaced"/>
</dbReference>
<feature type="region of interest" description="Disordered" evidence="7">
    <location>
        <begin position="1"/>
        <end position="316"/>
    </location>
</feature>
<dbReference type="InterPro" id="IPR035864">
    <property type="entry name" value="SOCS4_SH2"/>
</dbReference>
<feature type="region of interest" description="Disordered" evidence="7">
    <location>
        <begin position="529"/>
        <end position="553"/>
    </location>
</feature>
<dbReference type="GO" id="GO:0005942">
    <property type="term" value="C:phosphatidylinositol 3-kinase complex"/>
    <property type="evidence" value="ECO:0007669"/>
    <property type="project" value="TreeGrafter"/>
</dbReference>
<evidence type="ECO:0000256" key="6">
    <source>
        <dbReference type="PROSITE-ProRule" id="PRU00191"/>
    </source>
</evidence>